<feature type="transmembrane region" description="Helical" evidence="1">
    <location>
        <begin position="389"/>
        <end position="410"/>
    </location>
</feature>
<feature type="transmembrane region" description="Helical" evidence="1">
    <location>
        <begin position="430"/>
        <end position="448"/>
    </location>
</feature>
<protein>
    <recommendedName>
        <fullName evidence="4">Major facilitator superfamily (MFS) profile domain-containing protein</fullName>
    </recommendedName>
</protein>
<keyword evidence="1" id="KW-1133">Transmembrane helix</keyword>
<dbReference type="AlphaFoldDB" id="A0A344L4Z0"/>
<feature type="transmembrane region" description="Helical" evidence="1">
    <location>
        <begin position="21"/>
        <end position="40"/>
    </location>
</feature>
<dbReference type="Pfam" id="PF07690">
    <property type="entry name" value="MFS_1"/>
    <property type="match status" value="1"/>
</dbReference>
<feature type="transmembrane region" description="Helical" evidence="1">
    <location>
        <begin position="296"/>
        <end position="316"/>
    </location>
</feature>
<proteinExistence type="predicted"/>
<dbReference type="Proteomes" id="UP000250434">
    <property type="component" value="Chromosome"/>
</dbReference>
<reference evidence="2 3" key="1">
    <citation type="submission" date="2016-04" db="EMBL/GenBank/DDBJ databases">
        <title>Complete genome sequence and analysis of deep-sea sediment isolate, Amycolatopsis sp. WP1.</title>
        <authorList>
            <person name="Wang H."/>
            <person name="Chen S."/>
            <person name="Wu Q."/>
        </authorList>
    </citation>
    <scope>NUCLEOTIDE SEQUENCE [LARGE SCALE GENOMIC DNA]</scope>
    <source>
        <strain evidence="2 3">WP1</strain>
    </source>
</reference>
<evidence type="ECO:0000256" key="1">
    <source>
        <dbReference type="SAM" id="Phobius"/>
    </source>
</evidence>
<dbReference type="InterPro" id="IPR011701">
    <property type="entry name" value="MFS"/>
</dbReference>
<dbReference type="EMBL" id="CP015163">
    <property type="protein sequence ID" value="AXB43114.1"/>
    <property type="molecule type" value="Genomic_DNA"/>
</dbReference>
<evidence type="ECO:0000313" key="3">
    <source>
        <dbReference type="Proteomes" id="UP000250434"/>
    </source>
</evidence>
<dbReference type="InterPro" id="IPR036259">
    <property type="entry name" value="MFS_trans_sf"/>
</dbReference>
<keyword evidence="3" id="KW-1185">Reference proteome</keyword>
<organism evidence="2 3">
    <name type="scientific">Amycolatopsis albispora</name>
    <dbReference type="NCBI Taxonomy" id="1804986"/>
    <lineage>
        <taxon>Bacteria</taxon>
        <taxon>Bacillati</taxon>
        <taxon>Actinomycetota</taxon>
        <taxon>Actinomycetes</taxon>
        <taxon>Pseudonocardiales</taxon>
        <taxon>Pseudonocardiaceae</taxon>
        <taxon>Amycolatopsis</taxon>
    </lineage>
</organism>
<keyword evidence="1" id="KW-0472">Membrane</keyword>
<evidence type="ECO:0000313" key="2">
    <source>
        <dbReference type="EMBL" id="AXB43114.1"/>
    </source>
</evidence>
<dbReference type="RefSeq" id="WP_113692359.1">
    <property type="nucleotide sequence ID" value="NZ_CP015163.1"/>
</dbReference>
<feature type="transmembrane region" description="Helical" evidence="1">
    <location>
        <begin position="93"/>
        <end position="114"/>
    </location>
</feature>
<keyword evidence="1" id="KW-0812">Transmembrane</keyword>
<dbReference type="SUPFAM" id="SSF103473">
    <property type="entry name" value="MFS general substrate transporter"/>
    <property type="match status" value="1"/>
</dbReference>
<feature type="transmembrane region" description="Helical" evidence="1">
    <location>
        <begin position="356"/>
        <end position="377"/>
    </location>
</feature>
<feature type="transmembrane region" description="Helical" evidence="1">
    <location>
        <begin position="212"/>
        <end position="230"/>
    </location>
</feature>
<feature type="transmembrane region" description="Helical" evidence="1">
    <location>
        <begin position="236"/>
        <end position="256"/>
    </location>
</feature>
<feature type="transmembrane region" description="Helical" evidence="1">
    <location>
        <begin position="328"/>
        <end position="350"/>
    </location>
</feature>
<feature type="transmembrane region" description="Helical" evidence="1">
    <location>
        <begin position="146"/>
        <end position="164"/>
    </location>
</feature>
<feature type="transmembrane region" description="Helical" evidence="1">
    <location>
        <begin position="120"/>
        <end position="139"/>
    </location>
</feature>
<evidence type="ECO:0008006" key="4">
    <source>
        <dbReference type="Google" id="ProtNLM"/>
    </source>
</evidence>
<sequence length="454" mass="46478">MGQKQVTEGTSLRAIFSGRRGWLLIALLFTEFGGAVQSISYSSVLPIAAAELHGTSLYGATLAAGSFTQILVLALGTAPFARLRPLGLLTTATGLYVVGTVLSVGAVVMPMILAGSVVRGMAGGMLAGFGLSILGGLFEDKERTRVYGLFAMMWLLPSMIGPVINSAVTVAWGWRAALAWPAVLVLTGRFLIGRQIGLVPWKRSTSVPPSPLWSAALLGGLLLATTATVPRGGAGIALLAGGCLLAMVASLRILRLQIGPEPVRLGKVTLLHLLSLCFFGGAGIVSLAAITGLGHGIVAGTTAVGAGLLAWALTGFKPELFDHLRPKPQVTGLILTTLGLLAALLTQVAIGGTPALAVLIGGWFVAGMGMGIAYPRFSASAMDDLPSDRVLPVATAVAFAEVSATAIAGFVGGGTYSLARSLGLPATGALAWAFALLAAFGVASLVLYRRLWRG</sequence>
<feature type="transmembrane region" description="Helical" evidence="1">
    <location>
        <begin position="170"/>
        <end position="192"/>
    </location>
</feature>
<name>A0A344L4Z0_9PSEU</name>
<feature type="transmembrane region" description="Helical" evidence="1">
    <location>
        <begin position="268"/>
        <end position="290"/>
    </location>
</feature>
<dbReference type="OrthoDB" id="9778875at2"/>
<dbReference type="Gene3D" id="1.20.1250.20">
    <property type="entry name" value="MFS general substrate transporter like domains"/>
    <property type="match status" value="1"/>
</dbReference>
<accession>A0A344L4Z0</accession>
<feature type="transmembrane region" description="Helical" evidence="1">
    <location>
        <begin position="60"/>
        <end position="81"/>
    </location>
</feature>
<gene>
    <name evidence="2" type="ORF">A4R43_11600</name>
</gene>
<dbReference type="GO" id="GO:0022857">
    <property type="term" value="F:transmembrane transporter activity"/>
    <property type="evidence" value="ECO:0007669"/>
    <property type="project" value="InterPro"/>
</dbReference>
<dbReference type="KEGG" id="aab:A4R43_11600"/>